<organism evidence="8 9">
    <name type="scientific">Phialocephala subalpina</name>
    <dbReference type="NCBI Taxonomy" id="576137"/>
    <lineage>
        <taxon>Eukaryota</taxon>
        <taxon>Fungi</taxon>
        <taxon>Dikarya</taxon>
        <taxon>Ascomycota</taxon>
        <taxon>Pezizomycotina</taxon>
        <taxon>Leotiomycetes</taxon>
        <taxon>Helotiales</taxon>
        <taxon>Mollisiaceae</taxon>
        <taxon>Phialocephala</taxon>
        <taxon>Phialocephala fortinii species complex</taxon>
    </lineage>
</organism>
<evidence type="ECO:0000256" key="3">
    <source>
        <dbReference type="ARBA" id="ARBA00023015"/>
    </source>
</evidence>
<dbReference type="GO" id="GO:0008270">
    <property type="term" value="F:zinc ion binding"/>
    <property type="evidence" value="ECO:0007669"/>
    <property type="project" value="InterPro"/>
</dbReference>
<dbReference type="SUPFAM" id="SSF57884">
    <property type="entry name" value="Ada DNA repair protein, N-terminal domain (N-Ada 10)"/>
    <property type="match status" value="1"/>
</dbReference>
<name>A0A1L7X5E1_9HELO</name>
<evidence type="ECO:0000313" key="9">
    <source>
        <dbReference type="Proteomes" id="UP000184330"/>
    </source>
</evidence>
<dbReference type="InterPro" id="IPR004026">
    <property type="entry name" value="Ada_DNA_repair_Zn-bd"/>
</dbReference>
<feature type="region of interest" description="Disordered" evidence="6">
    <location>
        <begin position="138"/>
        <end position="167"/>
    </location>
</feature>
<comment type="cofactor">
    <cofactor evidence="1">
        <name>Zn(2+)</name>
        <dbReference type="ChEBI" id="CHEBI:29105"/>
    </cofactor>
</comment>
<dbReference type="GO" id="GO:0006281">
    <property type="term" value="P:DNA repair"/>
    <property type="evidence" value="ECO:0007669"/>
    <property type="project" value="InterPro"/>
</dbReference>
<feature type="domain" description="HTH araC/xylS-type" evidence="7">
    <location>
        <begin position="86"/>
        <end position="137"/>
    </location>
</feature>
<evidence type="ECO:0000256" key="5">
    <source>
        <dbReference type="ARBA" id="ARBA00023163"/>
    </source>
</evidence>
<dbReference type="STRING" id="576137.A0A1L7X5E1"/>
<evidence type="ECO:0000313" key="8">
    <source>
        <dbReference type="EMBL" id="CZR60239.1"/>
    </source>
</evidence>
<keyword evidence="3" id="KW-0805">Transcription regulation</keyword>
<dbReference type="Pfam" id="PF02805">
    <property type="entry name" value="Ada_Zn_binding"/>
    <property type="match status" value="1"/>
</dbReference>
<dbReference type="InterPro" id="IPR009057">
    <property type="entry name" value="Homeodomain-like_sf"/>
</dbReference>
<dbReference type="OrthoDB" id="2447880at2759"/>
<dbReference type="AlphaFoldDB" id="A0A1L7X5E1"/>
<dbReference type="EMBL" id="FJOG01000015">
    <property type="protein sequence ID" value="CZR60239.1"/>
    <property type="molecule type" value="Genomic_DNA"/>
</dbReference>
<dbReference type="Gene3D" id="1.10.10.60">
    <property type="entry name" value="Homeodomain-like"/>
    <property type="match status" value="1"/>
</dbReference>
<evidence type="ECO:0000256" key="2">
    <source>
        <dbReference type="ARBA" id="ARBA00022603"/>
    </source>
</evidence>
<evidence type="ECO:0000256" key="4">
    <source>
        <dbReference type="ARBA" id="ARBA00023159"/>
    </source>
</evidence>
<proteinExistence type="predicted"/>
<gene>
    <name evidence="8" type="ORF">PAC_10135</name>
</gene>
<keyword evidence="9" id="KW-1185">Reference proteome</keyword>
<protein>
    <recommendedName>
        <fullName evidence="7">HTH araC/xylS-type domain-containing protein</fullName>
    </recommendedName>
</protein>
<keyword evidence="4" id="KW-0010">Activator</keyword>
<sequence length="247" mass="27179">MPQFATSSSRWAALQSRDPLAASAFIYSVTTTKIYCRPNCSSRLARRANIVFHNSPAEAEADGFRPCKRCRPEVTENDGDSQKLAVAKACELLRKNGEMGVKLQVKALAAKVGLTECHFCRVFKKVMGITVGEYRRQLEGQRRNGPSDTSTPFELSSDSNSTLDAPADDLITPEGFDMSATFNPITQAELDNLDVLCHTIDYSGWMNLDACRSELPELDPLGAFAPPCPGVPDEFFDLIDFDNQPTT</sequence>
<dbReference type="InterPro" id="IPR018060">
    <property type="entry name" value="HTH_AraC"/>
</dbReference>
<dbReference type="GO" id="GO:0008168">
    <property type="term" value="F:methyltransferase activity"/>
    <property type="evidence" value="ECO:0007669"/>
    <property type="project" value="UniProtKB-KW"/>
</dbReference>
<dbReference type="GO" id="GO:0003700">
    <property type="term" value="F:DNA-binding transcription factor activity"/>
    <property type="evidence" value="ECO:0007669"/>
    <property type="project" value="InterPro"/>
</dbReference>
<evidence type="ECO:0000256" key="6">
    <source>
        <dbReference type="SAM" id="MobiDB-lite"/>
    </source>
</evidence>
<dbReference type="SUPFAM" id="SSF46689">
    <property type="entry name" value="Homeodomain-like"/>
    <property type="match status" value="1"/>
</dbReference>
<dbReference type="GO" id="GO:0032259">
    <property type="term" value="P:methylation"/>
    <property type="evidence" value="ECO:0007669"/>
    <property type="project" value="UniProtKB-KW"/>
</dbReference>
<reference evidence="8 9" key="1">
    <citation type="submission" date="2016-03" db="EMBL/GenBank/DDBJ databases">
        <authorList>
            <person name="Ploux O."/>
        </authorList>
    </citation>
    <scope>NUCLEOTIDE SEQUENCE [LARGE SCALE GENOMIC DNA]</scope>
    <source>
        <strain evidence="8 9">UAMH 11012</strain>
    </source>
</reference>
<dbReference type="GO" id="GO:0043565">
    <property type="term" value="F:sequence-specific DNA binding"/>
    <property type="evidence" value="ECO:0007669"/>
    <property type="project" value="InterPro"/>
</dbReference>
<keyword evidence="2" id="KW-0489">Methyltransferase</keyword>
<keyword evidence="2" id="KW-0808">Transferase</keyword>
<dbReference type="Proteomes" id="UP000184330">
    <property type="component" value="Unassembled WGS sequence"/>
</dbReference>
<dbReference type="PROSITE" id="PS01124">
    <property type="entry name" value="HTH_ARAC_FAMILY_2"/>
    <property type="match status" value="1"/>
</dbReference>
<dbReference type="InterPro" id="IPR035451">
    <property type="entry name" value="Ada-like_dom_sf"/>
</dbReference>
<keyword evidence="5" id="KW-0804">Transcription</keyword>
<dbReference type="Gene3D" id="3.40.10.10">
    <property type="entry name" value="DNA Methylphosphotriester Repair Domain"/>
    <property type="match status" value="1"/>
</dbReference>
<evidence type="ECO:0000256" key="1">
    <source>
        <dbReference type="ARBA" id="ARBA00001947"/>
    </source>
</evidence>
<accession>A0A1L7X5E1</accession>
<evidence type="ECO:0000259" key="7">
    <source>
        <dbReference type="PROSITE" id="PS01124"/>
    </source>
</evidence>
<feature type="compositionally biased region" description="Polar residues" evidence="6">
    <location>
        <begin position="144"/>
        <end position="163"/>
    </location>
</feature>